<dbReference type="GO" id="GO:0005886">
    <property type="term" value="C:plasma membrane"/>
    <property type="evidence" value="ECO:0000318"/>
    <property type="project" value="GO_Central"/>
</dbReference>
<feature type="transmembrane region" description="Helical" evidence="11">
    <location>
        <begin position="340"/>
        <end position="361"/>
    </location>
</feature>
<evidence type="ECO:0000256" key="8">
    <source>
        <dbReference type="ARBA" id="ARBA00023136"/>
    </source>
</evidence>
<keyword evidence="14" id="KW-1185">Reference proteome</keyword>
<keyword evidence="3" id="KW-0433">Leucine-rich repeat</keyword>
<dbReference type="InterPro" id="IPR032675">
    <property type="entry name" value="LRR_dom_sf"/>
</dbReference>
<evidence type="ECO:0000256" key="1">
    <source>
        <dbReference type="ARBA" id="ARBA00004651"/>
    </source>
</evidence>
<dbReference type="PhylomeDB" id="A7RW36"/>
<dbReference type="InterPro" id="IPR000276">
    <property type="entry name" value="GPCR_Rhodpsn"/>
</dbReference>
<dbReference type="SMART" id="SM01381">
    <property type="entry name" value="7TM_GPCR_Srsx"/>
    <property type="match status" value="1"/>
</dbReference>
<dbReference type="PANTHER" id="PTHR24372:SF77">
    <property type="entry name" value="G-PROTEIN COUPLED RECEPTORS FAMILY 1 PROFILE DOMAIN-CONTAINING PROTEIN"/>
    <property type="match status" value="1"/>
</dbReference>
<organism evidence="13 14">
    <name type="scientific">Nematostella vectensis</name>
    <name type="common">Starlet sea anemone</name>
    <dbReference type="NCBI Taxonomy" id="45351"/>
    <lineage>
        <taxon>Eukaryota</taxon>
        <taxon>Metazoa</taxon>
        <taxon>Cnidaria</taxon>
        <taxon>Anthozoa</taxon>
        <taxon>Hexacorallia</taxon>
        <taxon>Actiniaria</taxon>
        <taxon>Edwardsiidae</taxon>
        <taxon>Nematostella</taxon>
    </lineage>
</organism>
<feature type="transmembrane region" description="Helical" evidence="11">
    <location>
        <begin position="465"/>
        <end position="484"/>
    </location>
</feature>
<sequence length="644" mass="72318">MKIIQTSLSLLSGCHEVYFVLLGLNHCKIKAIAIITVIHSNGHPCFRDFSKGNISHLGRETFRNFTALQELNLSYNNITRIRNRTFTNGSSLTTLNLDYNNLVTLDQGCFAGLTSLRYLSIRYNKLKKWDAWLVYDAPHVTQLFIKGNKAYKITKQLLRNTTIQAIDEATISETCKQCKLDRVNVTLQDLMPKDTCQYLPDYILPVLYEKHAKYVLFEGECSGQKVCKIIATSMSKITQATRNYCWEILYDIRYFEFALGAFTIATNIIVVIATVSVKSLRTSTAFMLIGHMAMCDALIGIYIIGVAKGHGLLLDKPSVFRTYRYEQCPYYRSIYTLGQFMEVATSVLVTLERYLAIVFVMKRWVRMTSLVAAACLLGFWAIAATLASLMQVFDREVITDDLMCVLVRNFSHSEKLFFSQGTMLSQVLLYLLVIVMYVHIFVYVRRSQRNAGVQRESKLASRIGGLVLTNLLFFVVPNTVVFIVTTGTIYFETNAVANSMLRRWLPPICIVLNACMNPFLFAYRNDVFKTALKKQLGLVSSTSMSMRLTKSDNSTFRGRANTTSSVVPANEAMGMQGKRLAHKKKSPSPSNNAVVPMDPITATNTIVPKAPSPSSNSVAPLVVSPMAKHREPIDLGKVNPSLDA</sequence>
<dbReference type="Gene3D" id="3.80.10.10">
    <property type="entry name" value="Ribonuclease Inhibitor"/>
    <property type="match status" value="1"/>
</dbReference>
<evidence type="ECO:0000313" key="13">
    <source>
        <dbReference type="EMBL" id="EDO44345.1"/>
    </source>
</evidence>
<feature type="transmembrane region" description="Helical" evidence="11">
    <location>
        <begin position="285"/>
        <end position="307"/>
    </location>
</feature>
<keyword evidence="2" id="KW-1003">Cell membrane</keyword>
<keyword evidence="10" id="KW-0807">Transducer</keyword>
<evidence type="ECO:0000256" key="10">
    <source>
        <dbReference type="ARBA" id="ARBA00023224"/>
    </source>
</evidence>
<dbReference type="OMA" id="HIMEEML"/>
<accession>A7RW36</accession>
<dbReference type="SUPFAM" id="SSF81321">
    <property type="entry name" value="Family A G protein-coupled receptor-like"/>
    <property type="match status" value="1"/>
</dbReference>
<dbReference type="InterPro" id="IPR001611">
    <property type="entry name" value="Leu-rich_rpt"/>
</dbReference>
<keyword evidence="7" id="KW-0297">G-protein coupled receptor</keyword>
<dbReference type="InParanoid" id="A7RW36"/>
<dbReference type="InterPro" id="IPR003591">
    <property type="entry name" value="Leu-rich_rpt_typical-subtyp"/>
</dbReference>
<dbReference type="SMART" id="SM00369">
    <property type="entry name" value="LRR_TYP"/>
    <property type="match status" value="3"/>
</dbReference>
<keyword evidence="9" id="KW-0675">Receptor</keyword>
<evidence type="ECO:0000256" key="4">
    <source>
        <dbReference type="ARBA" id="ARBA00022692"/>
    </source>
</evidence>
<evidence type="ECO:0000256" key="7">
    <source>
        <dbReference type="ARBA" id="ARBA00023040"/>
    </source>
</evidence>
<dbReference type="Gene3D" id="1.20.1070.10">
    <property type="entry name" value="Rhodopsin 7-helix transmembrane proteins"/>
    <property type="match status" value="1"/>
</dbReference>
<dbReference type="FunFam" id="1.20.1070.10:FF:000578">
    <property type="entry name" value="Predicted protein"/>
    <property type="match status" value="1"/>
</dbReference>
<dbReference type="HOGENOM" id="CLU_425346_0_0_1"/>
<dbReference type="GO" id="GO:0008528">
    <property type="term" value="F:G protein-coupled peptide receptor activity"/>
    <property type="evidence" value="ECO:0000318"/>
    <property type="project" value="GO_Central"/>
</dbReference>
<keyword evidence="6 11" id="KW-1133">Transmembrane helix</keyword>
<evidence type="ECO:0000256" key="9">
    <source>
        <dbReference type="ARBA" id="ARBA00023170"/>
    </source>
</evidence>
<evidence type="ECO:0000256" key="11">
    <source>
        <dbReference type="SAM" id="Phobius"/>
    </source>
</evidence>
<proteinExistence type="predicted"/>
<comment type="subcellular location">
    <subcellularLocation>
        <location evidence="1">Cell membrane</location>
        <topology evidence="1">Multi-pass membrane protein</topology>
    </subcellularLocation>
</comment>
<keyword evidence="8 11" id="KW-0472">Membrane</keyword>
<dbReference type="Pfam" id="PF13855">
    <property type="entry name" value="LRR_8"/>
    <property type="match status" value="1"/>
</dbReference>
<dbReference type="SUPFAM" id="SSF52058">
    <property type="entry name" value="L domain-like"/>
    <property type="match status" value="1"/>
</dbReference>
<dbReference type="GO" id="GO:0007189">
    <property type="term" value="P:adenylate cyclase-activating G protein-coupled receptor signaling pathway"/>
    <property type="evidence" value="ECO:0000318"/>
    <property type="project" value="GO_Central"/>
</dbReference>
<dbReference type="EMBL" id="DS469545">
    <property type="protein sequence ID" value="EDO44345.1"/>
    <property type="molecule type" value="Genomic_DNA"/>
</dbReference>
<dbReference type="eggNOG" id="KOG2087">
    <property type="taxonomic scope" value="Eukaryota"/>
</dbReference>
<feature type="transmembrane region" description="Helical" evidence="11">
    <location>
        <begin position="370"/>
        <end position="393"/>
    </location>
</feature>
<dbReference type="PRINTS" id="PR00237">
    <property type="entry name" value="GPCRRHODOPSN"/>
</dbReference>
<dbReference type="InterPro" id="IPR017452">
    <property type="entry name" value="GPCR_Rhodpsn_7TM"/>
</dbReference>
<evidence type="ECO:0000256" key="2">
    <source>
        <dbReference type="ARBA" id="ARBA00022475"/>
    </source>
</evidence>
<evidence type="ECO:0000256" key="5">
    <source>
        <dbReference type="ARBA" id="ARBA00022737"/>
    </source>
</evidence>
<evidence type="ECO:0000256" key="6">
    <source>
        <dbReference type="ARBA" id="ARBA00022989"/>
    </source>
</evidence>
<feature type="domain" description="G-protein coupled receptors family 1 profile" evidence="12">
    <location>
        <begin position="266"/>
        <end position="521"/>
    </location>
</feature>
<keyword evidence="5" id="KW-0677">Repeat</keyword>
<dbReference type="PANTHER" id="PTHR24372">
    <property type="entry name" value="GLYCOPROTEIN HORMONE RECEPTOR"/>
    <property type="match status" value="1"/>
</dbReference>
<keyword evidence="4 11" id="KW-0812">Transmembrane</keyword>
<dbReference type="PROSITE" id="PS50262">
    <property type="entry name" value="G_PROTEIN_RECEP_F1_2"/>
    <property type="match status" value="1"/>
</dbReference>
<feature type="transmembrane region" description="Helical" evidence="11">
    <location>
        <begin position="423"/>
        <end position="444"/>
    </location>
</feature>
<dbReference type="AlphaFoldDB" id="A7RW36"/>
<dbReference type="GO" id="GO:0009755">
    <property type="term" value="P:hormone-mediated signaling pathway"/>
    <property type="evidence" value="ECO:0000318"/>
    <property type="project" value="GO_Central"/>
</dbReference>
<feature type="transmembrane region" description="Helical" evidence="11">
    <location>
        <begin position="254"/>
        <end position="273"/>
    </location>
</feature>
<name>A7RW36_NEMVE</name>
<protein>
    <recommendedName>
        <fullName evidence="12">G-protein coupled receptors family 1 profile domain-containing protein</fullName>
    </recommendedName>
</protein>
<dbReference type="Pfam" id="PF00001">
    <property type="entry name" value="7tm_1"/>
    <property type="match status" value="1"/>
</dbReference>
<feature type="transmembrane region" description="Helical" evidence="11">
    <location>
        <begin position="504"/>
        <end position="523"/>
    </location>
</feature>
<gene>
    <name evidence="13" type="ORF">NEMVEDRAFT_v1g203016</name>
</gene>
<dbReference type="PROSITE" id="PS51450">
    <property type="entry name" value="LRR"/>
    <property type="match status" value="1"/>
</dbReference>
<dbReference type="FunFam" id="3.80.10.10:FF:002332">
    <property type="entry name" value="Predicted protein"/>
    <property type="match status" value="1"/>
</dbReference>
<dbReference type="Proteomes" id="UP000001593">
    <property type="component" value="Unassembled WGS sequence"/>
</dbReference>
<reference evidence="13 14" key="1">
    <citation type="journal article" date="2007" name="Science">
        <title>Sea anemone genome reveals ancestral eumetazoan gene repertoire and genomic organization.</title>
        <authorList>
            <person name="Putnam N.H."/>
            <person name="Srivastava M."/>
            <person name="Hellsten U."/>
            <person name="Dirks B."/>
            <person name="Chapman J."/>
            <person name="Salamov A."/>
            <person name="Terry A."/>
            <person name="Shapiro H."/>
            <person name="Lindquist E."/>
            <person name="Kapitonov V.V."/>
            <person name="Jurka J."/>
            <person name="Genikhovich G."/>
            <person name="Grigoriev I.V."/>
            <person name="Lucas S.M."/>
            <person name="Steele R.E."/>
            <person name="Finnerty J.R."/>
            <person name="Technau U."/>
            <person name="Martindale M.Q."/>
            <person name="Rokhsar D.S."/>
        </authorList>
    </citation>
    <scope>NUCLEOTIDE SEQUENCE [LARGE SCALE GENOMIC DNA]</scope>
    <source>
        <strain evidence="14">CH2 X CH6</strain>
    </source>
</reference>
<evidence type="ECO:0000259" key="12">
    <source>
        <dbReference type="PROSITE" id="PS50262"/>
    </source>
</evidence>
<evidence type="ECO:0000256" key="3">
    <source>
        <dbReference type="ARBA" id="ARBA00022614"/>
    </source>
</evidence>
<evidence type="ECO:0000313" key="14">
    <source>
        <dbReference type="Proteomes" id="UP000001593"/>
    </source>
</evidence>